<reference evidence="1" key="1">
    <citation type="submission" date="2020-03" db="EMBL/GenBank/DDBJ databases">
        <title>Solimonas marina sp. nov., isolated from deep seawater of the Pacific Ocean.</title>
        <authorList>
            <person name="Liu X."/>
            <person name="Lai Q."/>
            <person name="Sun F."/>
            <person name="Gai Y."/>
            <person name="Li G."/>
            <person name="Shao Z."/>
        </authorList>
    </citation>
    <scope>NUCLEOTIDE SEQUENCE</scope>
    <source>
        <strain evidence="1">C16B3</strain>
    </source>
</reference>
<protein>
    <submittedName>
        <fullName evidence="1">Uncharacterized protein</fullName>
    </submittedName>
</protein>
<dbReference type="Proteomes" id="UP000653472">
    <property type="component" value="Unassembled WGS sequence"/>
</dbReference>
<dbReference type="NCBIfam" id="NF047637">
    <property type="entry name" value="lipo_CC0125"/>
    <property type="match status" value="1"/>
</dbReference>
<evidence type="ECO:0000313" key="1">
    <source>
        <dbReference type="EMBL" id="NKF23291.1"/>
    </source>
</evidence>
<accession>A0A969W9M0</accession>
<evidence type="ECO:0000313" key="2">
    <source>
        <dbReference type="Proteomes" id="UP000653472"/>
    </source>
</evidence>
<organism evidence="1 2">
    <name type="scientific">Solimonas marina</name>
    <dbReference type="NCBI Taxonomy" id="2714601"/>
    <lineage>
        <taxon>Bacteria</taxon>
        <taxon>Pseudomonadati</taxon>
        <taxon>Pseudomonadota</taxon>
        <taxon>Gammaproteobacteria</taxon>
        <taxon>Nevskiales</taxon>
        <taxon>Nevskiaceae</taxon>
        <taxon>Solimonas</taxon>
    </lineage>
</organism>
<dbReference type="EMBL" id="JAAVXB010000007">
    <property type="protein sequence ID" value="NKF23291.1"/>
    <property type="molecule type" value="Genomic_DNA"/>
</dbReference>
<comment type="caution">
    <text evidence="1">The sequence shown here is derived from an EMBL/GenBank/DDBJ whole genome shotgun (WGS) entry which is preliminary data.</text>
</comment>
<name>A0A969W9M0_9GAMM</name>
<gene>
    <name evidence="1" type="ORF">G7Y82_13300</name>
</gene>
<proteinExistence type="predicted"/>
<sequence>MLAGCATATPYQPASGGSGYGYAEQRIENNRYRITFTGNADTPKQTVENYLLFRAAELTLKSGYDYFVMASDNTDASTRYLHTFDGYWGWGSYYWGPHPGLGLGMSTSTPVTEYQAQASVLMFAGQKKADDAKAFDAREVRKNLENVIVRPVPKG</sequence>
<keyword evidence="2" id="KW-1185">Reference proteome</keyword>
<dbReference type="AlphaFoldDB" id="A0A969W9M0"/>